<name>A0A1L9B896_9BACT</name>
<comment type="caution">
    <text evidence="2">The sequence shown here is derived from an EMBL/GenBank/DDBJ whole genome shotgun (WGS) entry which is preliminary data.</text>
</comment>
<gene>
    <name evidence="2" type="ORF">BON30_23940</name>
</gene>
<dbReference type="RefSeq" id="WP_071900979.1">
    <property type="nucleotide sequence ID" value="NZ_MPIN01000006.1"/>
</dbReference>
<dbReference type="AlphaFoldDB" id="A0A1L9B896"/>
<evidence type="ECO:0000313" key="3">
    <source>
        <dbReference type="Proteomes" id="UP000182229"/>
    </source>
</evidence>
<dbReference type="SUPFAM" id="SSF54427">
    <property type="entry name" value="NTF2-like"/>
    <property type="match status" value="1"/>
</dbReference>
<evidence type="ECO:0000259" key="1">
    <source>
        <dbReference type="Pfam" id="PF13577"/>
    </source>
</evidence>
<dbReference type="InterPro" id="IPR037401">
    <property type="entry name" value="SnoaL-like"/>
</dbReference>
<dbReference type="InterPro" id="IPR032710">
    <property type="entry name" value="NTF2-like_dom_sf"/>
</dbReference>
<keyword evidence="3" id="KW-1185">Reference proteome</keyword>
<organism evidence="2 3">
    <name type="scientific">Cystobacter ferrugineus</name>
    <dbReference type="NCBI Taxonomy" id="83449"/>
    <lineage>
        <taxon>Bacteria</taxon>
        <taxon>Pseudomonadati</taxon>
        <taxon>Myxococcota</taxon>
        <taxon>Myxococcia</taxon>
        <taxon>Myxococcales</taxon>
        <taxon>Cystobacterineae</taxon>
        <taxon>Archangiaceae</taxon>
        <taxon>Cystobacter</taxon>
    </lineage>
</organism>
<dbReference type="Gene3D" id="3.10.450.50">
    <property type="match status" value="1"/>
</dbReference>
<dbReference type="STRING" id="83449.BON30_23940"/>
<protein>
    <submittedName>
        <fullName evidence="2">Aromatic ring hydroxylase</fullName>
    </submittedName>
</protein>
<evidence type="ECO:0000313" key="2">
    <source>
        <dbReference type="EMBL" id="OJH38480.1"/>
    </source>
</evidence>
<proteinExistence type="predicted"/>
<reference evidence="3" key="1">
    <citation type="submission" date="2016-11" db="EMBL/GenBank/DDBJ databases">
        <authorList>
            <person name="Shukria A."/>
            <person name="Stevens D.C."/>
        </authorList>
    </citation>
    <scope>NUCLEOTIDE SEQUENCE [LARGE SCALE GENOMIC DNA]</scope>
    <source>
        <strain evidence="3">Cbfe23</strain>
    </source>
</reference>
<dbReference type="OrthoDB" id="7432584at2"/>
<sequence>MSVRESIADLVARYAWAYDTRDWDALIACFTPDASLTLRVTGGDLVGPFRGHAEIMRLMRDSAAAQDDRRRHVCTNLVVDLSGPGAATARSYLTLISVRDGRLDVLSTGTYTDEVVQAGESWRLRSRHIELDLPSDGRRPR</sequence>
<dbReference type="EMBL" id="MPIN01000006">
    <property type="protein sequence ID" value="OJH38480.1"/>
    <property type="molecule type" value="Genomic_DNA"/>
</dbReference>
<dbReference type="Pfam" id="PF13577">
    <property type="entry name" value="SnoaL_4"/>
    <property type="match status" value="1"/>
</dbReference>
<accession>A0A1L9B896</accession>
<feature type="domain" description="SnoaL-like" evidence="1">
    <location>
        <begin position="3"/>
        <end position="128"/>
    </location>
</feature>
<reference evidence="2 3" key="2">
    <citation type="submission" date="2016-12" db="EMBL/GenBank/DDBJ databases">
        <title>Draft Genome Sequence of Cystobacter ferrugineus Strain Cbfe23.</title>
        <authorList>
            <person name="Akbar S."/>
            <person name="Dowd S.E."/>
            <person name="Stevens D.C."/>
        </authorList>
    </citation>
    <scope>NUCLEOTIDE SEQUENCE [LARGE SCALE GENOMIC DNA]</scope>
    <source>
        <strain evidence="2 3">Cbfe23</strain>
    </source>
</reference>
<dbReference type="Proteomes" id="UP000182229">
    <property type="component" value="Unassembled WGS sequence"/>
</dbReference>
<dbReference type="CDD" id="cd00531">
    <property type="entry name" value="NTF2_like"/>
    <property type="match status" value="1"/>
</dbReference>